<dbReference type="EMBL" id="PUHZ01000012">
    <property type="protein sequence ID" value="PQO45971.1"/>
    <property type="molecule type" value="Genomic_DNA"/>
</dbReference>
<dbReference type="PANTHER" id="PTHR10605:SF56">
    <property type="entry name" value="BIFUNCTIONAL HEPARAN SULFATE N-DEACETYLASE_N-SULFOTRANSFERASE"/>
    <property type="match status" value="1"/>
</dbReference>
<dbReference type="InterPro" id="IPR027417">
    <property type="entry name" value="P-loop_NTPase"/>
</dbReference>
<protein>
    <submittedName>
        <fullName evidence="2">Sulfotransferase</fullName>
    </submittedName>
</protein>
<dbReference type="AlphaFoldDB" id="A0A2S8GNP0"/>
<name>A0A2S8GNP0_9BACT</name>
<gene>
    <name evidence="2" type="ORF">C5Y93_12020</name>
</gene>
<accession>A0A2S8GNP0</accession>
<evidence type="ECO:0000313" key="3">
    <source>
        <dbReference type="Proteomes" id="UP000237819"/>
    </source>
</evidence>
<evidence type="ECO:0000313" key="2">
    <source>
        <dbReference type="EMBL" id="PQO45971.1"/>
    </source>
</evidence>
<dbReference type="SUPFAM" id="SSF52540">
    <property type="entry name" value="P-loop containing nucleoside triphosphate hydrolases"/>
    <property type="match status" value="1"/>
</dbReference>
<sequence>MRRRPDFLIIGAMKCMTSTLHSQLALQDGFFLSDPKEPCFFSNDEVYAKGIDWYEGLFAAAKEGELVGESSTHYSKLPTYPFTIQRMMQDVPDAKFIYVMRHPIDRLVSHYIHAWTEGAVSGSLDEAIDKHPELTEYSRYDFQLAPYLEAFGSDRVLPVFYDRLRTYSQVELARIVAFLRPGGIGVWSQQEVAQNVSAERIRKSSLRDAIVYAPGLSWVRRTMVPRSVRNYVKGFWQMKVRPQLSPERHDDLVATFDQSLKRLGSWVGLDLDCDNFRVKTRENLPRWSSEALKEFCVQGVSLA</sequence>
<evidence type="ECO:0000256" key="1">
    <source>
        <dbReference type="ARBA" id="ARBA00022679"/>
    </source>
</evidence>
<reference evidence="2 3" key="1">
    <citation type="submission" date="2018-02" db="EMBL/GenBank/DDBJ databases">
        <title>Comparative genomes isolates from brazilian mangrove.</title>
        <authorList>
            <person name="Araujo J.E."/>
            <person name="Taketani R.G."/>
            <person name="Silva M.C.P."/>
            <person name="Loureco M.V."/>
            <person name="Andreote F.D."/>
        </authorList>
    </citation>
    <scope>NUCLEOTIDE SEQUENCE [LARGE SCALE GENOMIC DNA]</scope>
    <source>
        <strain evidence="2 3">Nap-Phe MGV</strain>
    </source>
</reference>
<dbReference type="PANTHER" id="PTHR10605">
    <property type="entry name" value="HEPARAN SULFATE SULFOTRANSFERASE"/>
    <property type="match status" value="1"/>
</dbReference>
<dbReference type="Pfam" id="PF13469">
    <property type="entry name" value="Sulfotransfer_3"/>
    <property type="match status" value="1"/>
</dbReference>
<dbReference type="Gene3D" id="3.40.50.300">
    <property type="entry name" value="P-loop containing nucleotide triphosphate hydrolases"/>
    <property type="match status" value="1"/>
</dbReference>
<dbReference type="RefSeq" id="WP_105335671.1">
    <property type="nucleotide sequence ID" value="NZ_PUHZ01000012.1"/>
</dbReference>
<keyword evidence="1 2" id="KW-0808">Transferase</keyword>
<proteinExistence type="predicted"/>
<dbReference type="InterPro" id="IPR037359">
    <property type="entry name" value="NST/OST"/>
</dbReference>
<dbReference type="OrthoDB" id="9797480at2"/>
<organism evidence="2 3">
    <name type="scientific">Blastopirellula marina</name>
    <dbReference type="NCBI Taxonomy" id="124"/>
    <lineage>
        <taxon>Bacteria</taxon>
        <taxon>Pseudomonadati</taxon>
        <taxon>Planctomycetota</taxon>
        <taxon>Planctomycetia</taxon>
        <taxon>Pirellulales</taxon>
        <taxon>Pirellulaceae</taxon>
        <taxon>Blastopirellula</taxon>
    </lineage>
</organism>
<dbReference type="GO" id="GO:0008146">
    <property type="term" value="F:sulfotransferase activity"/>
    <property type="evidence" value="ECO:0007669"/>
    <property type="project" value="InterPro"/>
</dbReference>
<dbReference type="Proteomes" id="UP000237819">
    <property type="component" value="Unassembled WGS sequence"/>
</dbReference>
<comment type="caution">
    <text evidence="2">The sequence shown here is derived from an EMBL/GenBank/DDBJ whole genome shotgun (WGS) entry which is preliminary data.</text>
</comment>